<evidence type="ECO:0000259" key="1">
    <source>
        <dbReference type="Pfam" id="PF03435"/>
    </source>
</evidence>
<dbReference type="InterPro" id="IPR036291">
    <property type="entry name" value="NAD(P)-bd_dom_sf"/>
</dbReference>
<sequence>MTARVILFGATGYTGRLAAHSMVRAGISPVLAGRSASRLAELADDLAAVAAPGVAATCQVADVAEPATVQALVTDPSDVLVSTVGPFTALGDPAISAAIRAGAAYVDSTGEPPFIQRVFTDYHRQAVASGARLLTAFGYDYVPGNLAGALALTQARADGAVPTRVEIGYFVQGAFAMSSGTKASSAGVMFAPSFAFRHGRIAPERAAKETSSFEIDGRLLDGLTVGGSEHYTLPRVDTALTDVGVYLGWAGSRTKAMSRASGALDAVAAIPGARSLLTGITRRLTSGPTGTGPDALQRSGGISIAVARAFDESGALVAQTRVDGPTPYDLTADLLAWAASMLATTRPDGVGALGPADAFGLEALVAGCRGVGLKQQAATSAN</sequence>
<dbReference type="Pfam" id="PF03435">
    <property type="entry name" value="Sacchrp_dh_NADP"/>
    <property type="match status" value="1"/>
</dbReference>
<dbReference type="PANTHER" id="PTHR43781:SF1">
    <property type="entry name" value="SACCHAROPINE DEHYDROGENASE"/>
    <property type="match status" value="1"/>
</dbReference>
<dbReference type="PANTHER" id="PTHR43781">
    <property type="entry name" value="SACCHAROPINE DEHYDROGENASE"/>
    <property type="match status" value="1"/>
</dbReference>
<organism evidence="2">
    <name type="scientific">freshwater metagenome</name>
    <dbReference type="NCBI Taxonomy" id="449393"/>
    <lineage>
        <taxon>unclassified sequences</taxon>
        <taxon>metagenomes</taxon>
        <taxon>ecological metagenomes</taxon>
    </lineage>
</organism>
<dbReference type="Gene3D" id="3.40.50.720">
    <property type="entry name" value="NAD(P)-binding Rossmann-like Domain"/>
    <property type="match status" value="1"/>
</dbReference>
<name>A0A6J7E0L9_9ZZZZ</name>
<protein>
    <submittedName>
        <fullName evidence="2">Unannotated protein</fullName>
    </submittedName>
</protein>
<reference evidence="2" key="1">
    <citation type="submission" date="2020-05" db="EMBL/GenBank/DDBJ databases">
        <authorList>
            <person name="Chiriac C."/>
            <person name="Salcher M."/>
            <person name="Ghai R."/>
            <person name="Kavagutti S V."/>
        </authorList>
    </citation>
    <scope>NUCLEOTIDE SEQUENCE</scope>
</reference>
<dbReference type="SUPFAM" id="SSF51735">
    <property type="entry name" value="NAD(P)-binding Rossmann-fold domains"/>
    <property type="match status" value="1"/>
</dbReference>
<dbReference type="InterPro" id="IPR005097">
    <property type="entry name" value="Sacchrp_dh_NADP-bd"/>
</dbReference>
<dbReference type="EMBL" id="CAFBLS010000093">
    <property type="protein sequence ID" value="CAB4874364.1"/>
    <property type="molecule type" value="Genomic_DNA"/>
</dbReference>
<feature type="domain" description="Saccharopine dehydrogenase NADP binding" evidence="1">
    <location>
        <begin position="5"/>
        <end position="131"/>
    </location>
</feature>
<gene>
    <name evidence="2" type="ORF">UFOPK3402_00870</name>
</gene>
<proteinExistence type="predicted"/>
<accession>A0A6J7E0L9</accession>
<evidence type="ECO:0000313" key="2">
    <source>
        <dbReference type="EMBL" id="CAB4874364.1"/>
    </source>
</evidence>
<dbReference type="AlphaFoldDB" id="A0A6J7E0L9"/>